<comment type="caution">
    <text evidence="2">The sequence shown here is derived from an EMBL/GenBank/DDBJ whole genome shotgun (WGS) entry which is preliminary data.</text>
</comment>
<protein>
    <submittedName>
        <fullName evidence="2">Uncharacterized protein</fullName>
    </submittedName>
</protein>
<dbReference type="EMBL" id="CAWYQH010000152">
    <property type="protein sequence ID" value="CAK8695805.1"/>
    <property type="molecule type" value="Genomic_DNA"/>
</dbReference>
<sequence length="59" mass="6937">MPRFPPLYDGDLEFDPPWPESSEIHKNATGTKKCDKTPKTYKMLYEQVMRRNSSFLVNT</sequence>
<name>A0ABP0H002_CLALP</name>
<dbReference type="Proteomes" id="UP001642483">
    <property type="component" value="Unassembled WGS sequence"/>
</dbReference>
<evidence type="ECO:0000313" key="3">
    <source>
        <dbReference type="Proteomes" id="UP001642483"/>
    </source>
</evidence>
<feature type="compositionally biased region" description="Basic and acidic residues" evidence="1">
    <location>
        <begin position="22"/>
        <end position="32"/>
    </location>
</feature>
<organism evidence="2 3">
    <name type="scientific">Clavelina lepadiformis</name>
    <name type="common">Light-bulb sea squirt</name>
    <name type="synonym">Ascidia lepadiformis</name>
    <dbReference type="NCBI Taxonomy" id="159417"/>
    <lineage>
        <taxon>Eukaryota</taxon>
        <taxon>Metazoa</taxon>
        <taxon>Chordata</taxon>
        <taxon>Tunicata</taxon>
        <taxon>Ascidiacea</taxon>
        <taxon>Aplousobranchia</taxon>
        <taxon>Clavelinidae</taxon>
        <taxon>Clavelina</taxon>
    </lineage>
</organism>
<feature type="region of interest" description="Disordered" evidence="1">
    <location>
        <begin position="1"/>
        <end position="32"/>
    </location>
</feature>
<reference evidence="2 3" key="1">
    <citation type="submission" date="2024-02" db="EMBL/GenBank/DDBJ databases">
        <authorList>
            <person name="Daric V."/>
            <person name="Darras S."/>
        </authorList>
    </citation>
    <scope>NUCLEOTIDE SEQUENCE [LARGE SCALE GENOMIC DNA]</scope>
</reference>
<evidence type="ECO:0000256" key="1">
    <source>
        <dbReference type="SAM" id="MobiDB-lite"/>
    </source>
</evidence>
<proteinExistence type="predicted"/>
<keyword evidence="3" id="KW-1185">Reference proteome</keyword>
<accession>A0ABP0H002</accession>
<gene>
    <name evidence="2" type="ORF">CVLEPA_LOCUS29027</name>
</gene>
<evidence type="ECO:0000313" key="2">
    <source>
        <dbReference type="EMBL" id="CAK8695805.1"/>
    </source>
</evidence>